<dbReference type="STRING" id="1082479.SAMN05216241_104141"/>
<gene>
    <name evidence="1" type="ORF">SAMN05216241_104141</name>
</gene>
<evidence type="ECO:0000313" key="1">
    <source>
        <dbReference type="EMBL" id="SDG01881.1"/>
    </source>
</evidence>
<dbReference type="Proteomes" id="UP000199415">
    <property type="component" value="Unassembled WGS sequence"/>
</dbReference>
<name>A0A1G7QTM7_9PROT</name>
<reference evidence="1 2" key="1">
    <citation type="submission" date="2016-10" db="EMBL/GenBank/DDBJ databases">
        <authorList>
            <person name="de Groot N.N."/>
        </authorList>
    </citation>
    <scope>NUCLEOTIDE SEQUENCE [LARGE SCALE GENOMIC DNA]</scope>
    <source>
        <strain evidence="1 2">DSM 25584</strain>
    </source>
</reference>
<accession>A0A1G7QTM7</accession>
<sequence length="59" mass="6853">MSDVRDRPRYERDFYAWTQDQAARLRALTGSNAIDSEHLAEEVEDLGRNALNQVHTHRA</sequence>
<dbReference type="Pfam" id="PF01724">
    <property type="entry name" value="DUF29"/>
    <property type="match status" value="1"/>
</dbReference>
<organism evidence="1 2">
    <name type="scientific">Limimonas halophila</name>
    <dbReference type="NCBI Taxonomy" id="1082479"/>
    <lineage>
        <taxon>Bacteria</taxon>
        <taxon>Pseudomonadati</taxon>
        <taxon>Pseudomonadota</taxon>
        <taxon>Alphaproteobacteria</taxon>
        <taxon>Rhodospirillales</taxon>
        <taxon>Rhodovibrionaceae</taxon>
        <taxon>Limimonas</taxon>
    </lineage>
</organism>
<keyword evidence="2" id="KW-1185">Reference proteome</keyword>
<dbReference type="RefSeq" id="WP_090019529.1">
    <property type="nucleotide sequence ID" value="NZ_FNCE01000004.1"/>
</dbReference>
<dbReference type="EMBL" id="FNCE01000004">
    <property type="protein sequence ID" value="SDG01881.1"/>
    <property type="molecule type" value="Genomic_DNA"/>
</dbReference>
<evidence type="ECO:0000313" key="2">
    <source>
        <dbReference type="Proteomes" id="UP000199415"/>
    </source>
</evidence>
<evidence type="ECO:0008006" key="3">
    <source>
        <dbReference type="Google" id="ProtNLM"/>
    </source>
</evidence>
<proteinExistence type="predicted"/>
<protein>
    <recommendedName>
        <fullName evidence="3">DUF29 domain-containing protein</fullName>
    </recommendedName>
</protein>
<dbReference type="OrthoDB" id="425753at2"/>
<dbReference type="Gene3D" id="1.20.1220.20">
    <property type="entry name" value="Uncharcterised protein PF01724"/>
    <property type="match status" value="1"/>
</dbReference>
<dbReference type="AlphaFoldDB" id="A0A1G7QTM7"/>